<proteinExistence type="predicted"/>
<dbReference type="EMBL" id="CABIKM010000040">
    <property type="protein sequence ID" value="VUZ86009.1"/>
    <property type="molecule type" value="Genomic_DNA"/>
</dbReference>
<dbReference type="InterPro" id="IPR002591">
    <property type="entry name" value="Phosphodiest/P_Trfase"/>
</dbReference>
<evidence type="ECO:0000256" key="1">
    <source>
        <dbReference type="SAM" id="Phobius"/>
    </source>
</evidence>
<dbReference type="Pfam" id="PF01663">
    <property type="entry name" value="Phosphodiest"/>
    <property type="match status" value="1"/>
</dbReference>
<dbReference type="AlphaFoldDB" id="A0A564ZL01"/>
<dbReference type="Proteomes" id="UP000334340">
    <property type="component" value="Unassembled WGS sequence"/>
</dbReference>
<accession>A0A564ZL01</accession>
<dbReference type="SUPFAM" id="SSF53649">
    <property type="entry name" value="Alkaline phosphatase-like"/>
    <property type="match status" value="1"/>
</dbReference>
<keyword evidence="1" id="KW-0812">Transmembrane</keyword>
<sequence length="378" mass="42266">MSWKNCRLFVLTILFISLACISPVEAYIGPGAGFAFLSSFLILALSFLLAIFSLLAWPFRLLAKTLVRRKSQPRRKGNIDRVIILGLDGLDPGLTEQFMAEGKLPHFQRLKEVGTFAPLATSYPPISPAAWSSFMTGVDSSRHNIFDFFTRDPRTYLPVLSSAEIGPASRTLSLGKYRIPLGKPKVKLLRKSKPFWIILGEHDIFSSIIRVPITFPPEKFKGVLLSGMCAPDLRGTQGTFSHYTTSKGVDVNKEGGVCIPLVREGHRIHTHLHGPENTLHKNGGALKIPLEILMDEKKNRIQIRVSGQQFSLEPRTYSPWIRVSFRAGLISKVHGICRFYLNDATPELDLYATPVQIDPDDPPFPFLIPSSTRCTWPN</sequence>
<keyword evidence="1" id="KW-1133">Transmembrane helix</keyword>
<keyword evidence="3" id="KW-1185">Reference proteome</keyword>
<protein>
    <submittedName>
        <fullName evidence="2">Type I phosphodiesterase / nucleotide pyrophosphatase</fullName>
    </submittedName>
</protein>
<gene>
    <name evidence="2" type="ORF">MELA_02403</name>
</gene>
<evidence type="ECO:0000313" key="3">
    <source>
        <dbReference type="Proteomes" id="UP000334340"/>
    </source>
</evidence>
<evidence type="ECO:0000313" key="2">
    <source>
        <dbReference type="EMBL" id="VUZ86009.1"/>
    </source>
</evidence>
<organism evidence="2 3">
    <name type="scientific">Candidatus Methylomirabilis lanthanidiphila</name>
    <dbReference type="NCBI Taxonomy" id="2211376"/>
    <lineage>
        <taxon>Bacteria</taxon>
        <taxon>Candidatus Methylomirabilota</taxon>
        <taxon>Candidatus Methylomirabilia</taxon>
        <taxon>Candidatus Methylomirabilales</taxon>
        <taxon>Candidatus Methylomirabilaceae</taxon>
        <taxon>Candidatus Methylomirabilis</taxon>
    </lineage>
</organism>
<dbReference type="PROSITE" id="PS51257">
    <property type="entry name" value="PROKAR_LIPOPROTEIN"/>
    <property type="match status" value="1"/>
</dbReference>
<name>A0A564ZL01_9BACT</name>
<dbReference type="Gene3D" id="3.40.720.10">
    <property type="entry name" value="Alkaline Phosphatase, subunit A"/>
    <property type="match status" value="1"/>
</dbReference>
<reference evidence="2 3" key="1">
    <citation type="submission" date="2019-07" db="EMBL/GenBank/DDBJ databases">
        <authorList>
            <person name="Cremers G."/>
        </authorList>
    </citation>
    <scope>NUCLEOTIDE SEQUENCE [LARGE SCALE GENOMIC DNA]</scope>
</reference>
<feature type="transmembrane region" description="Helical" evidence="1">
    <location>
        <begin position="36"/>
        <end position="59"/>
    </location>
</feature>
<keyword evidence="1" id="KW-0472">Membrane</keyword>
<dbReference type="InterPro" id="IPR017850">
    <property type="entry name" value="Alkaline_phosphatase_core_sf"/>
</dbReference>